<dbReference type="NCBIfam" id="TIGR00229">
    <property type="entry name" value="sensory_box"/>
    <property type="match status" value="1"/>
</dbReference>
<feature type="transmembrane region" description="Helical" evidence="7">
    <location>
        <begin position="22"/>
        <end position="44"/>
    </location>
</feature>
<evidence type="ECO:0000256" key="5">
    <source>
        <dbReference type="ARBA" id="ARBA00022777"/>
    </source>
</evidence>
<keyword evidence="3" id="KW-0597">Phosphoprotein</keyword>
<dbReference type="SUPFAM" id="SSF47384">
    <property type="entry name" value="Homodimeric domain of signal transducing histidine kinase"/>
    <property type="match status" value="1"/>
</dbReference>
<dbReference type="GO" id="GO:0000155">
    <property type="term" value="F:phosphorelay sensor kinase activity"/>
    <property type="evidence" value="ECO:0007669"/>
    <property type="project" value="InterPro"/>
</dbReference>
<dbReference type="InterPro" id="IPR035965">
    <property type="entry name" value="PAS-like_dom_sf"/>
</dbReference>
<keyword evidence="7" id="KW-1133">Transmembrane helix</keyword>
<gene>
    <name evidence="10" type="ordered locus">SRM_01057</name>
</gene>
<dbReference type="SMART" id="SM00091">
    <property type="entry name" value="PAS"/>
    <property type="match status" value="1"/>
</dbReference>
<dbReference type="PRINTS" id="PR00344">
    <property type="entry name" value="BCTRLSENSOR"/>
</dbReference>
<dbReference type="CDD" id="cd00130">
    <property type="entry name" value="PAS"/>
    <property type="match status" value="1"/>
</dbReference>
<dbReference type="InterPro" id="IPR005467">
    <property type="entry name" value="His_kinase_dom"/>
</dbReference>
<accession>D5H7H3</accession>
<evidence type="ECO:0000256" key="2">
    <source>
        <dbReference type="ARBA" id="ARBA00012438"/>
    </source>
</evidence>
<evidence type="ECO:0000256" key="4">
    <source>
        <dbReference type="ARBA" id="ARBA00022679"/>
    </source>
</evidence>
<dbReference type="PANTHER" id="PTHR43711">
    <property type="entry name" value="TWO-COMPONENT HISTIDINE KINASE"/>
    <property type="match status" value="1"/>
</dbReference>
<evidence type="ECO:0000256" key="7">
    <source>
        <dbReference type="SAM" id="Phobius"/>
    </source>
</evidence>
<evidence type="ECO:0000313" key="11">
    <source>
        <dbReference type="Proteomes" id="UP000000933"/>
    </source>
</evidence>
<evidence type="ECO:0000256" key="1">
    <source>
        <dbReference type="ARBA" id="ARBA00000085"/>
    </source>
</evidence>
<dbReference type="Gene3D" id="1.10.287.130">
    <property type="match status" value="1"/>
</dbReference>
<evidence type="ECO:0000259" key="9">
    <source>
        <dbReference type="PROSITE" id="PS50112"/>
    </source>
</evidence>
<keyword evidence="7" id="KW-0812">Transmembrane</keyword>
<dbReference type="InterPro" id="IPR050736">
    <property type="entry name" value="Sensor_HK_Regulatory"/>
</dbReference>
<dbReference type="InterPro" id="IPR003661">
    <property type="entry name" value="HisK_dim/P_dom"/>
</dbReference>
<dbReference type="Gene3D" id="3.30.450.20">
    <property type="entry name" value="PAS domain"/>
    <property type="match status" value="1"/>
</dbReference>
<protein>
    <recommendedName>
        <fullName evidence="2">histidine kinase</fullName>
        <ecNumber evidence="2">2.7.13.3</ecNumber>
    </recommendedName>
</protein>
<dbReference type="Pfam" id="PF02518">
    <property type="entry name" value="HATPase_c"/>
    <property type="match status" value="1"/>
</dbReference>
<sequence>MENKTGTSAPPPTAFLVVSRAIAWHLSFIGAGLLWIAGPAWGAARPTPDDSLRLGPAASIAEVRVDANADHVPDRRGETVTVAGRVTAGRGRLAVSRPRLVAVQDRTAGIHVRLPDSLVVERGDSLRVRGVVTHAYGLTRLRGAEGRVVEAGARTPAPLPLTVNTAAGEQHEGRLARVRGRIAGKGTNRGGDYLRLQAQGTASPAQIEVFVAERHGDRFGLDRFAEGDAIEVTGVVGQYDFEAPYDEYYQIEPRGRDDLAQVGWPSTYLRAALLILAGGGLVGAIVVIGLRAAVQRRTQELEESRARFRRLAEATLEGIALHETDGTIVDANASLAQMMDTDREALIGKDITALLASAPSVHWDRAEGRTDAPVETELVHAGGTTTPVEVETRTVTTGDEPVHVCAVRDLSERKEWEDEMLRAKQEAEQAARLKSTLIHNMSHELRTPITTITGYAEVIMEEAEEPHRSFALQIRESGRRLSDTLQSVLDMAQIESGTLEVTVQEVSVPGVVRDVVDRHAQAIEDKALTAELDVPEDCVVATDRALLYRILNNLVQNAVKFTEKGRCQVRVEPVAFGVRIHVRDTGVGIDPAFRPHLFEPFKQESEGVAREYEGIGLGLALTKRLVDLLGGAIEVDSAKGEGSAFTVELPSLTEAEASAPAVAEGPMN</sequence>
<proteinExistence type="predicted"/>
<comment type="catalytic activity">
    <reaction evidence="1">
        <text>ATP + protein L-histidine = ADP + protein N-phospho-L-histidine.</text>
        <dbReference type="EC" id="2.7.13.3"/>
    </reaction>
</comment>
<dbReference type="FunFam" id="3.30.565.10:FF:000006">
    <property type="entry name" value="Sensor histidine kinase WalK"/>
    <property type="match status" value="1"/>
</dbReference>
<dbReference type="SUPFAM" id="SSF55874">
    <property type="entry name" value="ATPase domain of HSP90 chaperone/DNA topoisomerase II/histidine kinase"/>
    <property type="match status" value="1"/>
</dbReference>
<evidence type="ECO:0000313" key="10">
    <source>
        <dbReference type="EMBL" id="CBH23978.1"/>
    </source>
</evidence>
<reference evidence="11" key="2">
    <citation type="submission" date="2010-04" db="EMBL/GenBank/DDBJ databases">
        <title>Genome sequence of Salinibacter ruber M8.</title>
        <authorList>
            <consortium name="Genoscope"/>
        </authorList>
    </citation>
    <scope>NUCLEOTIDE SEQUENCE [LARGE SCALE GENOMIC DNA]</scope>
    <source>
        <strain evidence="11">M8</strain>
    </source>
</reference>
<feature type="domain" description="Histidine kinase" evidence="8">
    <location>
        <begin position="440"/>
        <end position="653"/>
    </location>
</feature>
<dbReference type="InterPro" id="IPR036890">
    <property type="entry name" value="HATPase_C_sf"/>
</dbReference>
<evidence type="ECO:0000256" key="6">
    <source>
        <dbReference type="ARBA" id="ARBA00023012"/>
    </source>
</evidence>
<dbReference type="EMBL" id="FP565814">
    <property type="protein sequence ID" value="CBH23978.1"/>
    <property type="molecule type" value="Genomic_DNA"/>
</dbReference>
<dbReference type="EC" id="2.7.13.3" evidence="2"/>
<evidence type="ECO:0000256" key="3">
    <source>
        <dbReference type="ARBA" id="ARBA00022553"/>
    </source>
</evidence>
<dbReference type="PROSITE" id="PS50112">
    <property type="entry name" value="PAS"/>
    <property type="match status" value="1"/>
</dbReference>
<dbReference type="Gene3D" id="3.30.565.10">
    <property type="entry name" value="Histidine kinase-like ATPase, C-terminal domain"/>
    <property type="match status" value="1"/>
</dbReference>
<dbReference type="PROSITE" id="PS50109">
    <property type="entry name" value="HIS_KIN"/>
    <property type="match status" value="1"/>
</dbReference>
<dbReference type="CDD" id="cd00082">
    <property type="entry name" value="HisKA"/>
    <property type="match status" value="1"/>
</dbReference>
<dbReference type="Pfam" id="PF00512">
    <property type="entry name" value="HisKA"/>
    <property type="match status" value="1"/>
</dbReference>
<name>D5H7H3_SALRM</name>
<dbReference type="InterPro" id="IPR036097">
    <property type="entry name" value="HisK_dim/P_sf"/>
</dbReference>
<dbReference type="SMART" id="SM00388">
    <property type="entry name" value="HisKA"/>
    <property type="match status" value="1"/>
</dbReference>
<reference evidence="10 11" key="1">
    <citation type="journal article" date="2010" name="ISME J.">
        <title>Fine-scale evolution: genomic, phenotypic and ecological differentiation in two coexisting Salinibacter ruber strains.</title>
        <authorList>
            <person name="Pena A."/>
            <person name="Teeling H."/>
            <person name="Huerta-Cepas J."/>
            <person name="Santos F."/>
            <person name="Yarza P."/>
            <person name="Brito-Echeverria J."/>
            <person name="Lucio M."/>
            <person name="Schmitt-Kopplin P."/>
            <person name="Meseguer I."/>
            <person name="Schenowitz C."/>
            <person name="Dossat C."/>
            <person name="Barbe V."/>
            <person name="Dopazo J."/>
            <person name="Rossello-Mora R."/>
            <person name="Schuler M."/>
            <person name="Glockner F.O."/>
            <person name="Amann R."/>
            <person name="Gabaldon T."/>
            <person name="Anton J."/>
        </authorList>
    </citation>
    <scope>NUCLEOTIDE SEQUENCE [LARGE SCALE GENOMIC DNA]</scope>
    <source>
        <strain evidence="10 11">M8</strain>
    </source>
</reference>
<dbReference type="PANTHER" id="PTHR43711:SF1">
    <property type="entry name" value="HISTIDINE KINASE 1"/>
    <property type="match status" value="1"/>
</dbReference>
<feature type="domain" description="PAS" evidence="9">
    <location>
        <begin position="304"/>
        <end position="349"/>
    </location>
</feature>
<dbReference type="Proteomes" id="UP000000933">
    <property type="component" value="Chromosome"/>
</dbReference>
<keyword evidence="7" id="KW-0472">Membrane</keyword>
<feature type="transmembrane region" description="Helical" evidence="7">
    <location>
        <begin position="271"/>
        <end position="294"/>
    </location>
</feature>
<keyword evidence="4" id="KW-0808">Transferase</keyword>
<dbReference type="InterPro" id="IPR003594">
    <property type="entry name" value="HATPase_dom"/>
</dbReference>
<dbReference type="SMART" id="SM00387">
    <property type="entry name" value="HATPase_c"/>
    <property type="match status" value="1"/>
</dbReference>
<dbReference type="HOGENOM" id="CLU_387758_0_0_10"/>
<dbReference type="Pfam" id="PF13426">
    <property type="entry name" value="PAS_9"/>
    <property type="match status" value="1"/>
</dbReference>
<dbReference type="SUPFAM" id="SSF55785">
    <property type="entry name" value="PYP-like sensor domain (PAS domain)"/>
    <property type="match status" value="1"/>
</dbReference>
<dbReference type="InterPro" id="IPR004358">
    <property type="entry name" value="Sig_transdc_His_kin-like_C"/>
</dbReference>
<dbReference type="AlphaFoldDB" id="D5H7H3"/>
<organism evidence="10 11">
    <name type="scientific">Salinibacter ruber (strain M8)</name>
    <dbReference type="NCBI Taxonomy" id="761659"/>
    <lineage>
        <taxon>Bacteria</taxon>
        <taxon>Pseudomonadati</taxon>
        <taxon>Rhodothermota</taxon>
        <taxon>Rhodothermia</taxon>
        <taxon>Rhodothermales</taxon>
        <taxon>Salinibacteraceae</taxon>
        <taxon>Salinibacter</taxon>
    </lineage>
</organism>
<dbReference type="KEGG" id="srm:SRM_01057"/>
<keyword evidence="6" id="KW-0902">Two-component regulatory system</keyword>
<dbReference type="InterPro" id="IPR000014">
    <property type="entry name" value="PAS"/>
</dbReference>
<evidence type="ECO:0000259" key="8">
    <source>
        <dbReference type="PROSITE" id="PS50109"/>
    </source>
</evidence>
<keyword evidence="5 10" id="KW-0418">Kinase</keyword>